<evidence type="ECO:0000313" key="5">
    <source>
        <dbReference type="EMBL" id="RCK56045.1"/>
    </source>
</evidence>
<accession>A0A367XR07</accession>
<feature type="compositionally biased region" description="Basic and acidic residues" evidence="4">
    <location>
        <begin position="72"/>
        <end position="86"/>
    </location>
</feature>
<evidence type="ECO:0000256" key="2">
    <source>
        <dbReference type="ARBA" id="ARBA00023002"/>
    </source>
</evidence>
<dbReference type="Gene3D" id="3.50.50.60">
    <property type="entry name" value="FAD/NAD(P)-binding domain"/>
    <property type="match status" value="1"/>
</dbReference>
<dbReference type="EMBL" id="QLNQ01000029">
    <property type="protein sequence ID" value="RCK56045.1"/>
    <property type="molecule type" value="Genomic_DNA"/>
</dbReference>
<gene>
    <name evidence="5" type="ORF">Cantr_05847</name>
</gene>
<comment type="caution">
    <text evidence="5">The sequence shown here is derived from an EMBL/GenBank/DDBJ whole genome shotgun (WGS) entry which is preliminary data.</text>
</comment>
<dbReference type="AlphaFoldDB" id="A0A367XR07"/>
<keyword evidence="2" id="KW-0560">Oxidoreductase</keyword>
<dbReference type="PANTHER" id="PTHR13789">
    <property type="entry name" value="MONOOXYGENASE"/>
    <property type="match status" value="1"/>
</dbReference>
<dbReference type="InterPro" id="IPR050493">
    <property type="entry name" value="FAD-dep_Monooxygenase_BioMet"/>
</dbReference>
<dbReference type="OrthoDB" id="9993796at2759"/>
<dbReference type="SUPFAM" id="SSF51905">
    <property type="entry name" value="FAD/NAD(P)-binding domain"/>
    <property type="match status" value="1"/>
</dbReference>
<sequence length="104" mass="12118">MLPFLAQGAAQAIEDGATLASELDKISKVEEIEQALKNYQKRRMRRVQTIQIGARSIGETWHFPDGDEQEERDAQMRAKDDHNPNKWSDQEFQHWLFGWNAFTD</sequence>
<reference evidence="5 6" key="1">
    <citation type="submission" date="2018-06" db="EMBL/GenBank/DDBJ databases">
        <title>Whole genome sequencing of Candida tropicalis (genome annotated by CSBL at Korea University).</title>
        <authorList>
            <person name="Ahn J."/>
        </authorList>
    </citation>
    <scope>NUCLEOTIDE SEQUENCE [LARGE SCALE GENOMIC DNA]</scope>
    <source>
        <strain evidence="5 6">ATCC 20962</strain>
    </source>
</reference>
<dbReference type="PANTHER" id="PTHR13789:SF147">
    <property type="entry name" value="PUTATIVE (AFU_ORTHOLOGUE AFUA_2G01950)-RELATED"/>
    <property type="match status" value="1"/>
</dbReference>
<dbReference type="STRING" id="5486.A0A367XR07"/>
<organism evidence="5 6">
    <name type="scientific">Candida viswanathii</name>
    <dbReference type="NCBI Taxonomy" id="5486"/>
    <lineage>
        <taxon>Eukaryota</taxon>
        <taxon>Fungi</taxon>
        <taxon>Dikarya</taxon>
        <taxon>Ascomycota</taxon>
        <taxon>Saccharomycotina</taxon>
        <taxon>Pichiomycetes</taxon>
        <taxon>Debaryomycetaceae</taxon>
        <taxon>Candida/Lodderomyces clade</taxon>
        <taxon>Candida</taxon>
    </lineage>
</organism>
<protein>
    <recommendedName>
        <fullName evidence="7">FAD-binding domain-containing protein</fullName>
    </recommendedName>
</protein>
<comment type="similarity">
    <text evidence="1">Belongs to the paxM FAD-dependent monooxygenase family.</text>
</comment>
<evidence type="ECO:0000256" key="1">
    <source>
        <dbReference type="ARBA" id="ARBA00007992"/>
    </source>
</evidence>
<keyword evidence="3" id="KW-0503">Monooxygenase</keyword>
<evidence type="ECO:0000313" key="6">
    <source>
        <dbReference type="Proteomes" id="UP000253472"/>
    </source>
</evidence>
<evidence type="ECO:0008006" key="7">
    <source>
        <dbReference type="Google" id="ProtNLM"/>
    </source>
</evidence>
<evidence type="ECO:0000256" key="4">
    <source>
        <dbReference type="SAM" id="MobiDB-lite"/>
    </source>
</evidence>
<dbReference type="Proteomes" id="UP000253472">
    <property type="component" value="Unassembled WGS sequence"/>
</dbReference>
<dbReference type="InterPro" id="IPR036188">
    <property type="entry name" value="FAD/NAD-bd_sf"/>
</dbReference>
<keyword evidence="6" id="KW-1185">Reference proteome</keyword>
<proteinExistence type="inferred from homology"/>
<dbReference type="GO" id="GO:0004497">
    <property type="term" value="F:monooxygenase activity"/>
    <property type="evidence" value="ECO:0007669"/>
    <property type="project" value="UniProtKB-KW"/>
</dbReference>
<feature type="region of interest" description="Disordered" evidence="4">
    <location>
        <begin position="58"/>
        <end position="86"/>
    </location>
</feature>
<name>A0A367XR07_9ASCO</name>
<evidence type="ECO:0000256" key="3">
    <source>
        <dbReference type="ARBA" id="ARBA00023033"/>
    </source>
</evidence>